<evidence type="ECO:0000313" key="4">
    <source>
        <dbReference type="Proteomes" id="UP000002139"/>
    </source>
</evidence>
<organism evidence="3 4">
    <name type="scientific">Sorangium cellulosum (strain So ce56)</name>
    <name type="common">Polyangium cellulosum (strain So ce56)</name>
    <dbReference type="NCBI Taxonomy" id="448385"/>
    <lineage>
        <taxon>Bacteria</taxon>
        <taxon>Pseudomonadati</taxon>
        <taxon>Myxococcota</taxon>
        <taxon>Polyangia</taxon>
        <taxon>Polyangiales</taxon>
        <taxon>Polyangiaceae</taxon>
        <taxon>Sorangium</taxon>
    </lineage>
</organism>
<evidence type="ECO:0000256" key="1">
    <source>
        <dbReference type="ARBA" id="ARBA00022553"/>
    </source>
</evidence>
<dbReference type="PANTHER" id="PTHR33745:SF3">
    <property type="entry name" value="RSBT CO-ANTAGONIST PROTEIN RSBRC"/>
    <property type="match status" value="1"/>
</dbReference>
<dbReference type="AlphaFoldDB" id="A9EVT1"/>
<reference evidence="3 4" key="1">
    <citation type="journal article" date="2007" name="Nat. Biotechnol.">
        <title>Complete genome sequence of the myxobacterium Sorangium cellulosum.</title>
        <authorList>
            <person name="Schneiker S."/>
            <person name="Perlova O."/>
            <person name="Kaiser O."/>
            <person name="Gerth K."/>
            <person name="Alici A."/>
            <person name="Altmeyer M.O."/>
            <person name="Bartels D."/>
            <person name="Bekel T."/>
            <person name="Beyer S."/>
            <person name="Bode E."/>
            <person name="Bode H.B."/>
            <person name="Bolten C.J."/>
            <person name="Choudhuri J.V."/>
            <person name="Doss S."/>
            <person name="Elnakady Y.A."/>
            <person name="Frank B."/>
            <person name="Gaigalat L."/>
            <person name="Goesmann A."/>
            <person name="Groeger C."/>
            <person name="Gross F."/>
            <person name="Jelsbak L."/>
            <person name="Jelsbak L."/>
            <person name="Kalinowski J."/>
            <person name="Kegler C."/>
            <person name="Knauber T."/>
            <person name="Konietzny S."/>
            <person name="Kopp M."/>
            <person name="Krause L."/>
            <person name="Krug D."/>
            <person name="Linke B."/>
            <person name="Mahmud T."/>
            <person name="Martinez-Arias R."/>
            <person name="McHardy A.C."/>
            <person name="Merai M."/>
            <person name="Meyer F."/>
            <person name="Mormann S."/>
            <person name="Munoz-Dorado J."/>
            <person name="Perez J."/>
            <person name="Pradella S."/>
            <person name="Rachid S."/>
            <person name="Raddatz G."/>
            <person name="Rosenau F."/>
            <person name="Rueckert C."/>
            <person name="Sasse F."/>
            <person name="Scharfe M."/>
            <person name="Schuster S.C."/>
            <person name="Suen G."/>
            <person name="Treuner-Lange A."/>
            <person name="Velicer G.J."/>
            <person name="Vorholter F.-J."/>
            <person name="Weissman K.J."/>
            <person name="Welch R.D."/>
            <person name="Wenzel S.C."/>
            <person name="Whitworth D.E."/>
            <person name="Wilhelm S."/>
            <person name="Wittmann C."/>
            <person name="Bloecker H."/>
            <person name="Puehler A."/>
            <person name="Mueller R."/>
        </authorList>
    </citation>
    <scope>NUCLEOTIDE SEQUENCE [LARGE SCALE GENOMIC DNA]</scope>
    <source>
        <strain evidence="4">So ce56</strain>
    </source>
</reference>
<dbReference type="PROSITE" id="PS50801">
    <property type="entry name" value="STAS"/>
    <property type="match status" value="1"/>
</dbReference>
<accession>A9EVT1</accession>
<dbReference type="EMBL" id="AM746676">
    <property type="protein sequence ID" value="CAN94254.1"/>
    <property type="molecule type" value="Genomic_DNA"/>
</dbReference>
<dbReference type="HOGENOM" id="CLU_026775_0_0_7"/>
<evidence type="ECO:0000259" key="2">
    <source>
        <dbReference type="PROSITE" id="PS50801"/>
    </source>
</evidence>
<dbReference type="GO" id="GO:0020037">
    <property type="term" value="F:heme binding"/>
    <property type="evidence" value="ECO:0007669"/>
    <property type="project" value="InterPro"/>
</dbReference>
<dbReference type="InterPro" id="IPR044398">
    <property type="entry name" value="Globin-sensor_dom"/>
</dbReference>
<sequence>MPRPLEREVEDRRAFFQITDEDLARIAALRPHAEKRTERIVDAFYELLLDFGPTRELFRDGDALRRVKRLQREYFLGLFTGKLDRAYVEHRLHVGAAHARIGVEPTWYLGAYRRYMHLLLEAFSDDIGDPAEVVRAFTSVQKLVYFDVSLALDAYFSTTFDVLRRHEASIRAMSTPIIRVHDAVLLLPLIGAIDDQRAQQIIEAVLQRVSEERARVLLLDIAGISTVDAQIARHLVKTTAAVRLLGASVVLTGVRPGLAKTLVEIDADMSGMHTVGELAAGIKLALDIVGMAIMPKAERQRTAEPPIE</sequence>
<dbReference type="InterPro" id="IPR002645">
    <property type="entry name" value="STAS_dom"/>
</dbReference>
<keyword evidence="1" id="KW-0597">Phosphoprotein</keyword>
<keyword evidence="4" id="KW-1185">Reference proteome</keyword>
<dbReference type="Pfam" id="PF11563">
    <property type="entry name" value="Protoglobin"/>
    <property type="match status" value="1"/>
</dbReference>
<dbReference type="PANTHER" id="PTHR33745">
    <property type="entry name" value="RSBT ANTAGONIST PROTEIN RSBS-RELATED"/>
    <property type="match status" value="1"/>
</dbReference>
<name>A9EVT1_SORC5</name>
<feature type="domain" description="STAS" evidence="2">
    <location>
        <begin position="174"/>
        <end position="262"/>
    </location>
</feature>
<dbReference type="CDD" id="cd01068">
    <property type="entry name" value="globin_sensor"/>
    <property type="match status" value="1"/>
</dbReference>
<dbReference type="STRING" id="448385.sce4091"/>
<dbReference type="InterPro" id="IPR051932">
    <property type="entry name" value="Bact_StressResp_Reg"/>
</dbReference>
<dbReference type="Gene3D" id="3.30.750.24">
    <property type="entry name" value="STAS domain"/>
    <property type="match status" value="1"/>
</dbReference>
<dbReference type="InterPro" id="IPR039379">
    <property type="entry name" value="Protoglobin_sensor_dom"/>
</dbReference>
<dbReference type="InterPro" id="IPR012292">
    <property type="entry name" value="Globin/Proto"/>
</dbReference>
<dbReference type="CDD" id="cd07041">
    <property type="entry name" value="STAS_RsbR_RsbS_like"/>
    <property type="match status" value="1"/>
</dbReference>
<proteinExistence type="predicted"/>
<evidence type="ECO:0000313" key="3">
    <source>
        <dbReference type="EMBL" id="CAN94254.1"/>
    </source>
</evidence>
<protein>
    <submittedName>
        <fullName evidence="3">Anti-anti sigma factor protein</fullName>
    </submittedName>
</protein>
<dbReference type="InterPro" id="IPR036513">
    <property type="entry name" value="STAS_dom_sf"/>
</dbReference>
<dbReference type="Pfam" id="PF01740">
    <property type="entry name" value="STAS"/>
    <property type="match status" value="1"/>
</dbReference>
<dbReference type="Proteomes" id="UP000002139">
    <property type="component" value="Chromosome"/>
</dbReference>
<dbReference type="SUPFAM" id="SSF52091">
    <property type="entry name" value="SpoIIaa-like"/>
    <property type="match status" value="1"/>
</dbReference>
<dbReference type="KEGG" id="scl:sce4091"/>
<dbReference type="GO" id="GO:0019825">
    <property type="term" value="F:oxygen binding"/>
    <property type="evidence" value="ECO:0007669"/>
    <property type="project" value="InterPro"/>
</dbReference>
<gene>
    <name evidence="3" type="ordered locus">sce4091</name>
</gene>
<dbReference type="eggNOG" id="COG1366">
    <property type="taxonomic scope" value="Bacteria"/>
</dbReference>
<dbReference type="SUPFAM" id="SSF46458">
    <property type="entry name" value="Globin-like"/>
    <property type="match status" value="1"/>
</dbReference>
<dbReference type="InterPro" id="IPR009050">
    <property type="entry name" value="Globin-like_sf"/>
</dbReference>
<dbReference type="Gene3D" id="1.10.490.10">
    <property type="entry name" value="Globins"/>
    <property type="match status" value="1"/>
</dbReference>